<evidence type="ECO:0000313" key="2">
    <source>
        <dbReference type="Proteomes" id="UP000828251"/>
    </source>
</evidence>
<proteinExistence type="predicted"/>
<comment type="caution">
    <text evidence="1">The sequence shown here is derived from an EMBL/GenBank/DDBJ whole genome shotgun (WGS) entry which is preliminary data.</text>
</comment>
<keyword evidence="2" id="KW-1185">Reference proteome</keyword>
<dbReference type="InterPro" id="IPR036812">
    <property type="entry name" value="NAD(P)_OxRdtase_dom_sf"/>
</dbReference>
<dbReference type="AlphaFoldDB" id="A0A9D4A7J1"/>
<evidence type="ECO:0008006" key="3">
    <source>
        <dbReference type="Google" id="ProtNLM"/>
    </source>
</evidence>
<dbReference type="SUPFAM" id="SSF51430">
    <property type="entry name" value="NAD(P)-linked oxidoreductase"/>
    <property type="match status" value="1"/>
</dbReference>
<name>A0A9D4A7J1_9ROSI</name>
<organism evidence="1 2">
    <name type="scientific">Gossypium stocksii</name>
    <dbReference type="NCBI Taxonomy" id="47602"/>
    <lineage>
        <taxon>Eukaryota</taxon>
        <taxon>Viridiplantae</taxon>
        <taxon>Streptophyta</taxon>
        <taxon>Embryophyta</taxon>
        <taxon>Tracheophyta</taxon>
        <taxon>Spermatophyta</taxon>
        <taxon>Magnoliopsida</taxon>
        <taxon>eudicotyledons</taxon>
        <taxon>Gunneridae</taxon>
        <taxon>Pentapetalae</taxon>
        <taxon>rosids</taxon>
        <taxon>malvids</taxon>
        <taxon>Malvales</taxon>
        <taxon>Malvaceae</taxon>
        <taxon>Malvoideae</taxon>
        <taxon>Gossypium</taxon>
    </lineage>
</organism>
<reference evidence="1 2" key="1">
    <citation type="journal article" date="2021" name="Plant Biotechnol. J.">
        <title>Multi-omics assisted identification of the key and species-specific regulatory components of drought-tolerant mechanisms in Gossypium stocksii.</title>
        <authorList>
            <person name="Yu D."/>
            <person name="Ke L."/>
            <person name="Zhang D."/>
            <person name="Wu Y."/>
            <person name="Sun Y."/>
            <person name="Mei J."/>
            <person name="Sun J."/>
            <person name="Sun Y."/>
        </authorList>
    </citation>
    <scope>NUCLEOTIDE SEQUENCE [LARGE SCALE GENOMIC DNA]</scope>
    <source>
        <strain evidence="2">cv. E1</strain>
        <tissue evidence="1">Leaf</tissue>
    </source>
</reference>
<evidence type="ECO:0000313" key="1">
    <source>
        <dbReference type="EMBL" id="KAH1092093.1"/>
    </source>
</evidence>
<sequence>MGELKKLMEKGKIKYIGLSKPSIDTIKRAHIVPSLLYKWSIYSKLVKSKMKLSHFAYTYVSINNDLQYSAAEKIEHKYLKLLPEPNAKIHILRHHYRARQTTKEVVEFSRTKD</sequence>
<dbReference type="Proteomes" id="UP000828251">
    <property type="component" value="Unassembled WGS sequence"/>
</dbReference>
<dbReference type="OrthoDB" id="37537at2759"/>
<gene>
    <name evidence="1" type="ORF">J1N35_019350</name>
</gene>
<dbReference type="EMBL" id="JAIQCV010000006">
    <property type="protein sequence ID" value="KAH1092093.1"/>
    <property type="molecule type" value="Genomic_DNA"/>
</dbReference>
<protein>
    <recommendedName>
        <fullName evidence="3">NADP-dependent oxidoreductase domain-containing protein</fullName>
    </recommendedName>
</protein>
<accession>A0A9D4A7J1</accession>